<feature type="compositionally biased region" description="Low complexity" evidence="1">
    <location>
        <begin position="131"/>
        <end position="143"/>
    </location>
</feature>
<evidence type="ECO:0000256" key="1">
    <source>
        <dbReference type="SAM" id="MobiDB-lite"/>
    </source>
</evidence>
<evidence type="ECO:0000313" key="3">
    <source>
        <dbReference type="Proteomes" id="UP000712600"/>
    </source>
</evidence>
<dbReference type="AlphaFoldDB" id="A0A8S9QWL3"/>
<dbReference type="EMBL" id="QGKX02000996">
    <property type="protein sequence ID" value="KAF3554789.1"/>
    <property type="molecule type" value="Genomic_DNA"/>
</dbReference>
<accession>A0A8S9QWL3</accession>
<protein>
    <submittedName>
        <fullName evidence="2">Uncharacterized protein</fullName>
    </submittedName>
</protein>
<dbReference type="Proteomes" id="UP000712600">
    <property type="component" value="Unassembled WGS sequence"/>
</dbReference>
<proteinExistence type="predicted"/>
<comment type="caution">
    <text evidence="2">The sequence shown here is derived from an EMBL/GenBank/DDBJ whole genome shotgun (WGS) entry which is preliminary data.</text>
</comment>
<organism evidence="2 3">
    <name type="scientific">Brassica cretica</name>
    <name type="common">Mustard</name>
    <dbReference type="NCBI Taxonomy" id="69181"/>
    <lineage>
        <taxon>Eukaryota</taxon>
        <taxon>Viridiplantae</taxon>
        <taxon>Streptophyta</taxon>
        <taxon>Embryophyta</taxon>
        <taxon>Tracheophyta</taxon>
        <taxon>Spermatophyta</taxon>
        <taxon>Magnoliopsida</taxon>
        <taxon>eudicotyledons</taxon>
        <taxon>Gunneridae</taxon>
        <taxon>Pentapetalae</taxon>
        <taxon>rosids</taxon>
        <taxon>malvids</taxon>
        <taxon>Brassicales</taxon>
        <taxon>Brassicaceae</taxon>
        <taxon>Brassiceae</taxon>
        <taxon>Brassica</taxon>
    </lineage>
</organism>
<evidence type="ECO:0000313" key="2">
    <source>
        <dbReference type="EMBL" id="KAF3554789.1"/>
    </source>
</evidence>
<gene>
    <name evidence="2" type="ORF">F2Q69_00013871</name>
</gene>
<feature type="compositionally biased region" description="Polar residues" evidence="1">
    <location>
        <begin position="106"/>
        <end position="120"/>
    </location>
</feature>
<reference evidence="2" key="1">
    <citation type="submission" date="2019-12" db="EMBL/GenBank/DDBJ databases">
        <title>Genome sequencing and annotation of Brassica cretica.</title>
        <authorList>
            <person name="Studholme D.J."/>
            <person name="Sarris P."/>
        </authorList>
    </citation>
    <scope>NUCLEOTIDE SEQUENCE</scope>
    <source>
        <strain evidence="2">PFS-109/04</strain>
        <tissue evidence="2">Leaf</tissue>
    </source>
</reference>
<feature type="region of interest" description="Disordered" evidence="1">
    <location>
        <begin position="97"/>
        <end position="143"/>
    </location>
</feature>
<sequence length="143" mass="15720">MEELQDVVTIQYLSCADPTEAAARRHRLMRGDARGEMEEAVASIMAAENAENNLVAASLMAHSNIQSLIQHQAPLLLLNHPHLERELEGEIPVSQVNRKRGRPTKLKSTIVSPKTNTGASSKKRLISMTQRSPSRARTSPTSS</sequence>
<name>A0A8S9QWL3_BRACR</name>